<feature type="domain" description="L-fucose isomerase C-terminal" evidence="3">
    <location>
        <begin position="366"/>
        <end position="498"/>
    </location>
</feature>
<evidence type="ECO:0000313" key="5">
    <source>
        <dbReference type="Proteomes" id="UP000440224"/>
    </source>
</evidence>
<evidence type="ECO:0000259" key="3">
    <source>
        <dbReference type="Pfam" id="PF02952"/>
    </source>
</evidence>
<dbReference type="SUPFAM" id="SSF53743">
    <property type="entry name" value="FucI/AraA N-terminal and middle domains"/>
    <property type="match status" value="1"/>
</dbReference>
<dbReference type="InterPro" id="IPR009015">
    <property type="entry name" value="Fucose_isomerase_N/cen_sf"/>
</dbReference>
<dbReference type="GO" id="GO:0005737">
    <property type="term" value="C:cytoplasm"/>
    <property type="evidence" value="ECO:0007669"/>
    <property type="project" value="InterPro"/>
</dbReference>
<keyword evidence="1 4" id="KW-0413">Isomerase</keyword>
<accession>A0A6N7PM80</accession>
<keyword evidence="5" id="KW-1185">Reference proteome</keyword>
<evidence type="ECO:0000256" key="2">
    <source>
        <dbReference type="ARBA" id="ARBA00023277"/>
    </source>
</evidence>
<dbReference type="PANTHER" id="PTHR37840:SF1">
    <property type="entry name" value="L-FUCOSE ISOMERASE"/>
    <property type="match status" value="1"/>
</dbReference>
<dbReference type="OrthoDB" id="102178at2"/>
<evidence type="ECO:0000313" key="4">
    <source>
        <dbReference type="EMBL" id="MRG91185.1"/>
    </source>
</evidence>
<proteinExistence type="predicted"/>
<protein>
    <submittedName>
        <fullName evidence="4">Fucose isomerase</fullName>
    </submittedName>
</protein>
<dbReference type="PANTHER" id="PTHR37840">
    <property type="entry name" value="L-FUCOSE ISOMERASE"/>
    <property type="match status" value="1"/>
</dbReference>
<reference evidence="4 5" key="1">
    <citation type="submission" date="2019-10" db="EMBL/GenBank/DDBJ databases">
        <title>A soil myxobacterium in the family Polyangiaceae.</title>
        <authorList>
            <person name="Li Y."/>
            <person name="Wang J."/>
        </authorList>
    </citation>
    <scope>NUCLEOTIDE SEQUENCE [LARGE SCALE GENOMIC DNA]</scope>
    <source>
        <strain evidence="4 5">DSM 14734</strain>
    </source>
</reference>
<dbReference type="GO" id="GO:0042355">
    <property type="term" value="P:L-fucose catabolic process"/>
    <property type="evidence" value="ECO:0007669"/>
    <property type="project" value="TreeGrafter"/>
</dbReference>
<keyword evidence="2" id="KW-0119">Carbohydrate metabolism</keyword>
<dbReference type="GO" id="GO:0019571">
    <property type="term" value="P:D-arabinose catabolic process"/>
    <property type="evidence" value="ECO:0007669"/>
    <property type="project" value="TreeGrafter"/>
</dbReference>
<sequence>MKKIALFWPGDARAKPNEVAVPSITAATVQLERALQKLGHAPYRIEGFLSKPHESIEKLGPVDDPMIGVCVHWFYGPHTTDGVVGKENPLLLASNFSGRWPGLVGLLNTGACLESLDRPFSRIWTDAEDWTADRAFMERLDTWCQTGRLAWPEDAIHEPGEVAPAAQVIARKVAEEIRRRRVLLMMLGDTSMGMINGYFGPRLLNKHGFTEHKIDQAWIIDRGRGISEKRIDDALRFVKDRGLTFHWGENGAADFDERATREQLRDYLVVLDLVNEYKADCLGWQYQLGLIPLRPPSDLAEGLFNSACRPESNGTTIACATEADQGNAIPMELMKRLLREKGLHEAVMFHDVRWGAEHDGRFLWVLLNSGSCGAYAFNHDKDTLRGAHSYRQPSMYFPTPGGTLAGESLPGAMTWARTYIKEGALWMDIGKGEVVKLPPEVRDAWWEGTTREWPFMAADMGIGRDTLMAHYLSNHVAVAYGDVFDEMVALSRELGFKVRVLADRAG</sequence>
<dbReference type="GO" id="GO:0008736">
    <property type="term" value="F:L-fucose isomerase activity"/>
    <property type="evidence" value="ECO:0007669"/>
    <property type="project" value="InterPro"/>
</dbReference>
<name>A0A6N7PM80_9BACT</name>
<dbReference type="InterPro" id="IPR005763">
    <property type="entry name" value="Fucose_isomerase"/>
</dbReference>
<dbReference type="InterPro" id="IPR015888">
    <property type="entry name" value="Fuc_isomerase_C"/>
</dbReference>
<dbReference type="EMBL" id="WJIE01000001">
    <property type="protein sequence ID" value="MRG91185.1"/>
    <property type="molecule type" value="Genomic_DNA"/>
</dbReference>
<comment type="caution">
    <text evidence="4">The sequence shown here is derived from an EMBL/GenBank/DDBJ whole genome shotgun (WGS) entry which is preliminary data.</text>
</comment>
<gene>
    <name evidence="4" type="ORF">GF068_04510</name>
</gene>
<dbReference type="RefSeq" id="WP_153818010.1">
    <property type="nucleotide sequence ID" value="NZ_WJIE01000001.1"/>
</dbReference>
<dbReference type="AlphaFoldDB" id="A0A6N7PM80"/>
<organism evidence="4 5">
    <name type="scientific">Polyangium spumosum</name>
    <dbReference type="NCBI Taxonomy" id="889282"/>
    <lineage>
        <taxon>Bacteria</taxon>
        <taxon>Pseudomonadati</taxon>
        <taxon>Myxococcota</taxon>
        <taxon>Polyangia</taxon>
        <taxon>Polyangiales</taxon>
        <taxon>Polyangiaceae</taxon>
        <taxon>Polyangium</taxon>
    </lineage>
</organism>
<dbReference type="Proteomes" id="UP000440224">
    <property type="component" value="Unassembled WGS sequence"/>
</dbReference>
<dbReference type="InterPro" id="IPR038393">
    <property type="entry name" value="Fuc_iso_dom3_sf"/>
</dbReference>
<dbReference type="Gene3D" id="3.20.14.10">
    <property type="entry name" value="L-fucose/L-arabinose isomerase, C-terminal"/>
    <property type="match status" value="1"/>
</dbReference>
<dbReference type="GO" id="GO:0008790">
    <property type="term" value="F:arabinose isomerase activity"/>
    <property type="evidence" value="ECO:0007669"/>
    <property type="project" value="TreeGrafter"/>
</dbReference>
<dbReference type="GO" id="GO:0030145">
    <property type="term" value="F:manganese ion binding"/>
    <property type="evidence" value="ECO:0007669"/>
    <property type="project" value="InterPro"/>
</dbReference>
<evidence type="ECO:0000256" key="1">
    <source>
        <dbReference type="ARBA" id="ARBA00023235"/>
    </source>
</evidence>
<dbReference type="Pfam" id="PF02952">
    <property type="entry name" value="Fucose_iso_C"/>
    <property type="match status" value="1"/>
</dbReference>